<organism evidence="5 6">
    <name type="scientific">Falsiruegeria litorea R37</name>
    <dbReference type="NCBI Taxonomy" id="1200284"/>
    <lineage>
        <taxon>Bacteria</taxon>
        <taxon>Pseudomonadati</taxon>
        <taxon>Pseudomonadota</taxon>
        <taxon>Alphaproteobacteria</taxon>
        <taxon>Rhodobacterales</taxon>
        <taxon>Roseobacteraceae</taxon>
        <taxon>Falsiruegeria</taxon>
    </lineage>
</organism>
<dbReference type="InterPro" id="IPR002818">
    <property type="entry name" value="DJ-1/PfpI"/>
</dbReference>
<dbReference type="EMBL" id="FWFO01000008">
    <property type="protein sequence ID" value="SLN73601.1"/>
    <property type="molecule type" value="Genomic_DNA"/>
</dbReference>
<gene>
    <name evidence="5" type="primary">cdhR_12</name>
    <name evidence="5" type="ORF">TRL7639_04438</name>
</gene>
<dbReference type="PANTHER" id="PTHR43130:SF3">
    <property type="entry name" value="HTH-TYPE TRANSCRIPTIONAL REGULATOR RV1931C"/>
    <property type="match status" value="1"/>
</dbReference>
<accession>A0A1Y5TUW4</accession>
<dbReference type="Proteomes" id="UP000193077">
    <property type="component" value="Unassembled WGS sequence"/>
</dbReference>
<dbReference type="Pfam" id="PF01965">
    <property type="entry name" value="DJ-1_PfpI"/>
    <property type="match status" value="1"/>
</dbReference>
<evidence type="ECO:0000259" key="4">
    <source>
        <dbReference type="PROSITE" id="PS01124"/>
    </source>
</evidence>
<dbReference type="InterPro" id="IPR029062">
    <property type="entry name" value="Class_I_gatase-like"/>
</dbReference>
<evidence type="ECO:0000313" key="6">
    <source>
        <dbReference type="Proteomes" id="UP000193077"/>
    </source>
</evidence>
<proteinExistence type="predicted"/>
<evidence type="ECO:0000256" key="2">
    <source>
        <dbReference type="ARBA" id="ARBA00023163"/>
    </source>
</evidence>
<name>A0A1Y5TUW4_9RHOB</name>
<dbReference type="InterPro" id="IPR009057">
    <property type="entry name" value="Homeodomain-like_sf"/>
</dbReference>
<evidence type="ECO:0000256" key="1">
    <source>
        <dbReference type="ARBA" id="ARBA00023015"/>
    </source>
</evidence>
<keyword evidence="6" id="KW-1185">Reference proteome</keyword>
<dbReference type="InterPro" id="IPR018060">
    <property type="entry name" value="HTH_AraC"/>
</dbReference>
<dbReference type="GO" id="GO:0043565">
    <property type="term" value="F:sequence-specific DNA binding"/>
    <property type="evidence" value="ECO:0007669"/>
    <property type="project" value="InterPro"/>
</dbReference>
<dbReference type="Gene3D" id="1.10.10.60">
    <property type="entry name" value="Homeodomain-like"/>
    <property type="match status" value="1"/>
</dbReference>
<dbReference type="PANTHER" id="PTHR43130">
    <property type="entry name" value="ARAC-FAMILY TRANSCRIPTIONAL REGULATOR"/>
    <property type="match status" value="1"/>
</dbReference>
<dbReference type="PROSITE" id="PS01124">
    <property type="entry name" value="HTH_ARAC_FAMILY_2"/>
    <property type="match status" value="1"/>
</dbReference>
<dbReference type="Gene3D" id="3.40.50.880">
    <property type="match status" value="1"/>
</dbReference>
<evidence type="ECO:0000256" key="3">
    <source>
        <dbReference type="SAM" id="MobiDB-lite"/>
    </source>
</evidence>
<reference evidence="5 6" key="1">
    <citation type="submission" date="2017-03" db="EMBL/GenBank/DDBJ databases">
        <authorList>
            <person name="Afonso C.L."/>
            <person name="Miller P.J."/>
            <person name="Scott M.A."/>
            <person name="Spackman E."/>
            <person name="Goraichik I."/>
            <person name="Dimitrov K.M."/>
            <person name="Suarez D.L."/>
            <person name="Swayne D.E."/>
        </authorList>
    </citation>
    <scope>NUCLEOTIDE SEQUENCE [LARGE SCALE GENOMIC DNA]</scope>
    <source>
        <strain evidence="5 6">CECT 7639</strain>
    </source>
</reference>
<dbReference type="SUPFAM" id="SSF46689">
    <property type="entry name" value="Homeodomain-like"/>
    <property type="match status" value="2"/>
</dbReference>
<dbReference type="Pfam" id="PF12833">
    <property type="entry name" value="HTH_18"/>
    <property type="match status" value="1"/>
</dbReference>
<dbReference type="InterPro" id="IPR052158">
    <property type="entry name" value="INH-QAR"/>
</dbReference>
<dbReference type="GO" id="GO:0003700">
    <property type="term" value="F:DNA-binding transcription factor activity"/>
    <property type="evidence" value="ECO:0007669"/>
    <property type="project" value="InterPro"/>
</dbReference>
<dbReference type="SUPFAM" id="SSF52317">
    <property type="entry name" value="Class I glutamine amidotransferase-like"/>
    <property type="match status" value="1"/>
</dbReference>
<protein>
    <submittedName>
        <fullName evidence="5">HTH-type transcriptional regulator CdhR</fullName>
    </submittedName>
</protein>
<sequence>MGISRTAEHACSLGHLTASTFSHGADLINVSGLRAPHRSKALLMSDPNSPSQDPHIKVGFLLFPGFPMSCLTSAIEPLRAANDITGTQTFSWVLISEDGQPVQSSAEIPFQANCTLADAPDVDMLFLMSSPSGKFVHPKPSNGHLRKIARHGAIVGAVSGGIFPLARAGLLDGHSCSAHWCYSTAFSEAFPYLELSDSLIQMDKRRYTTSGAGAIFDLMLHVIEDTLNATLMTEVACWFQHPVIRGAGVRQKTPAFNCDSTADGLPPIVSKTVELFSQNLGQPLSMNEIADQLGVSARHLERSFKATMGESPGKHYRDLRMRAARQMVLYSNDPISRIAHAVGYETSANMIRNYRRCFGRSPQEDRRNANPFRVTNAENRP</sequence>
<dbReference type="CDD" id="cd03136">
    <property type="entry name" value="GATase1_AraC_ArgR_like"/>
    <property type="match status" value="1"/>
</dbReference>
<keyword evidence="1" id="KW-0805">Transcription regulation</keyword>
<feature type="domain" description="HTH araC/xylS-type" evidence="4">
    <location>
        <begin position="270"/>
        <end position="368"/>
    </location>
</feature>
<dbReference type="AlphaFoldDB" id="A0A1Y5TUW4"/>
<dbReference type="SMART" id="SM00342">
    <property type="entry name" value="HTH_ARAC"/>
    <property type="match status" value="1"/>
</dbReference>
<feature type="region of interest" description="Disordered" evidence="3">
    <location>
        <begin position="361"/>
        <end position="381"/>
    </location>
</feature>
<keyword evidence="2" id="KW-0804">Transcription</keyword>
<evidence type="ECO:0000313" key="5">
    <source>
        <dbReference type="EMBL" id="SLN73601.1"/>
    </source>
</evidence>